<evidence type="ECO:0000256" key="1">
    <source>
        <dbReference type="ARBA" id="ARBA00022723"/>
    </source>
</evidence>
<dbReference type="Ensembl" id="ENSSHAT00000002629.2">
    <property type="protein sequence ID" value="ENSSHAP00000002601.2"/>
    <property type="gene ID" value="ENSSHAG00000002301.2"/>
</dbReference>
<keyword evidence="1" id="KW-0479">Metal-binding</keyword>
<proteinExistence type="predicted"/>
<dbReference type="InterPro" id="IPR017907">
    <property type="entry name" value="Znf_RING_CS"/>
</dbReference>
<dbReference type="PROSITE" id="PS50119">
    <property type="entry name" value="ZF_BBOX"/>
    <property type="match status" value="1"/>
</dbReference>
<dbReference type="InterPro" id="IPR006574">
    <property type="entry name" value="PRY"/>
</dbReference>
<dbReference type="InterPro" id="IPR043136">
    <property type="entry name" value="B30.2/SPRY_sf"/>
</dbReference>
<keyword evidence="9" id="KW-1185">Reference proteome</keyword>
<evidence type="ECO:0000256" key="4">
    <source>
        <dbReference type="PROSITE-ProRule" id="PRU00024"/>
    </source>
</evidence>
<dbReference type="Pfam" id="PF15227">
    <property type="entry name" value="zf-C3HC4_4"/>
    <property type="match status" value="1"/>
</dbReference>
<dbReference type="InterPro" id="IPR000315">
    <property type="entry name" value="Znf_B-box"/>
</dbReference>
<dbReference type="Proteomes" id="UP000007648">
    <property type="component" value="Unassembled WGS sequence"/>
</dbReference>
<dbReference type="Pfam" id="PF00643">
    <property type="entry name" value="zf-B_box"/>
    <property type="match status" value="1"/>
</dbReference>
<dbReference type="SMART" id="SM00449">
    <property type="entry name" value="SPRY"/>
    <property type="match status" value="1"/>
</dbReference>
<dbReference type="SUPFAM" id="SSF49899">
    <property type="entry name" value="Concanavalin A-like lectins/glucanases"/>
    <property type="match status" value="1"/>
</dbReference>
<dbReference type="InterPro" id="IPR003879">
    <property type="entry name" value="Butyrophylin_SPRY"/>
</dbReference>
<evidence type="ECO:0000259" key="6">
    <source>
        <dbReference type="PROSITE" id="PS50119"/>
    </source>
</evidence>
<dbReference type="RefSeq" id="XP_031817770.1">
    <property type="nucleotide sequence ID" value="XM_031961910.1"/>
</dbReference>
<dbReference type="PROSITE" id="PS50089">
    <property type="entry name" value="ZF_RING_2"/>
    <property type="match status" value="1"/>
</dbReference>
<dbReference type="SMART" id="SM00184">
    <property type="entry name" value="RING"/>
    <property type="match status" value="1"/>
</dbReference>
<dbReference type="Gene3D" id="3.30.40.10">
    <property type="entry name" value="Zinc/RING finger domain, C3HC4 (zinc finger)"/>
    <property type="match status" value="1"/>
</dbReference>
<dbReference type="InterPro" id="IPR013320">
    <property type="entry name" value="ConA-like_dom_sf"/>
</dbReference>
<dbReference type="AlphaFoldDB" id="G3VHE7"/>
<sequence>MGSDSGWHPIILRNMAFTSELIQEFQKELICPVCREYFTNPVTIECGHSFCHSCLSSSWQQGSTPFSCPECRSVSQMQDFQVNVQLGKLAAFAKELRLHYLPYPDGHDKCEVHQRLEKLFCEDDQKPICVSCSQSQEHEVHKLFCIDEAAENFRKKLHGTVTALWRETKTTMRQVATEKAKLAFIEKEKEIQKKHVLFEFQKIKLFLNEEKDTYLSKFEAETTANLESLNKRMNALFVYHQELRRRSRELEEECKKPDLDLLLDMEEVLRRNESVLQKKIEPLRMTITVPSITGLMKKIFKFKVNITLDCNTADPGIIIAEDMKSMRYGGIQEEAPDNNGGLTDFAQVLGTQSFISGRHYWEVQVSNNTVCCFGICKKSKESQDLFVLRSALKHNSYLLYATSYLNLCSQVHRTYCMVNVCNLKVGIFLDYERGEISFYHVENRCLIFTFPTTSFSGPLKPFFSLSKKVLTNDSNDYSLTIRS</sequence>
<reference evidence="8" key="3">
    <citation type="submission" date="2025-09" db="UniProtKB">
        <authorList>
            <consortium name="Ensembl"/>
        </authorList>
    </citation>
    <scope>IDENTIFICATION</scope>
</reference>
<keyword evidence="2 4" id="KW-0863">Zinc-finger</keyword>
<evidence type="ECO:0000259" key="7">
    <source>
        <dbReference type="PROSITE" id="PS50188"/>
    </source>
</evidence>
<dbReference type="PRINTS" id="PR01407">
    <property type="entry name" value="BUTYPHLNCDUF"/>
</dbReference>
<dbReference type="InterPro" id="IPR001870">
    <property type="entry name" value="B30.2/SPRY"/>
</dbReference>
<gene>
    <name evidence="8" type="primary">LOC105750097</name>
</gene>
<evidence type="ECO:0000256" key="2">
    <source>
        <dbReference type="ARBA" id="ARBA00022771"/>
    </source>
</evidence>
<dbReference type="PROSITE" id="PS50188">
    <property type="entry name" value="B302_SPRY"/>
    <property type="match status" value="1"/>
</dbReference>
<feature type="domain" description="B box-type" evidence="6">
    <location>
        <begin position="105"/>
        <end position="146"/>
    </location>
</feature>
<dbReference type="Gene3D" id="2.60.120.920">
    <property type="match status" value="1"/>
</dbReference>
<dbReference type="Pfam" id="PF13765">
    <property type="entry name" value="PRY"/>
    <property type="match status" value="1"/>
</dbReference>
<dbReference type="KEGG" id="shr:105750097"/>
<dbReference type="FunCoup" id="G3VHE7">
    <property type="interactions" value="211"/>
</dbReference>
<dbReference type="OrthoDB" id="9448301at2759"/>
<evidence type="ECO:0000259" key="5">
    <source>
        <dbReference type="PROSITE" id="PS50089"/>
    </source>
</evidence>
<feature type="domain" description="B30.2/SPRY" evidence="7">
    <location>
        <begin position="286"/>
        <end position="481"/>
    </location>
</feature>
<dbReference type="Gene3D" id="3.30.160.60">
    <property type="entry name" value="Classic Zinc Finger"/>
    <property type="match status" value="1"/>
</dbReference>
<reference evidence="8 9" key="1">
    <citation type="journal article" date="2011" name="Proc. Natl. Acad. Sci. U.S.A.">
        <title>Genetic diversity and population structure of the endangered marsupial Sarcophilus harrisii (Tasmanian devil).</title>
        <authorList>
            <person name="Miller W."/>
            <person name="Hayes V.M."/>
            <person name="Ratan A."/>
            <person name="Petersen D.C."/>
            <person name="Wittekindt N.E."/>
            <person name="Miller J."/>
            <person name="Walenz B."/>
            <person name="Knight J."/>
            <person name="Qi J."/>
            <person name="Zhao F."/>
            <person name="Wang Q."/>
            <person name="Bedoya-Reina O.C."/>
            <person name="Katiyar N."/>
            <person name="Tomsho L.P."/>
            <person name="Kasson L.M."/>
            <person name="Hardie R.A."/>
            <person name="Woodbridge P."/>
            <person name="Tindall E.A."/>
            <person name="Bertelsen M.F."/>
            <person name="Dixon D."/>
            <person name="Pyecroft S."/>
            <person name="Helgen K.M."/>
            <person name="Lesk A.M."/>
            <person name="Pringle T.H."/>
            <person name="Patterson N."/>
            <person name="Zhang Y."/>
            <person name="Kreiss A."/>
            <person name="Woods G.M."/>
            <person name="Jones M.E."/>
            <person name="Schuster S.C."/>
        </authorList>
    </citation>
    <scope>NUCLEOTIDE SEQUENCE [LARGE SCALE GENOMIC DNA]</scope>
</reference>
<dbReference type="SUPFAM" id="SSF57850">
    <property type="entry name" value="RING/U-box"/>
    <property type="match status" value="1"/>
</dbReference>
<evidence type="ECO:0000256" key="3">
    <source>
        <dbReference type="ARBA" id="ARBA00022833"/>
    </source>
</evidence>
<dbReference type="PROSITE" id="PS00518">
    <property type="entry name" value="ZF_RING_1"/>
    <property type="match status" value="1"/>
</dbReference>
<dbReference type="InterPro" id="IPR003877">
    <property type="entry name" value="SPRY_dom"/>
</dbReference>
<dbReference type="GeneID" id="105750097"/>
<dbReference type="SMART" id="SM00336">
    <property type="entry name" value="BBOX"/>
    <property type="match status" value="1"/>
</dbReference>
<dbReference type="InterPro" id="IPR050143">
    <property type="entry name" value="TRIM/RBCC"/>
</dbReference>
<keyword evidence="3" id="KW-0862">Zinc</keyword>
<dbReference type="InterPro" id="IPR001841">
    <property type="entry name" value="Znf_RING"/>
</dbReference>
<dbReference type="HOGENOM" id="CLU_013137_0_3_1"/>
<feature type="domain" description="RING-type" evidence="5">
    <location>
        <begin position="31"/>
        <end position="72"/>
    </location>
</feature>
<dbReference type="GO" id="GO:0008270">
    <property type="term" value="F:zinc ion binding"/>
    <property type="evidence" value="ECO:0007669"/>
    <property type="project" value="UniProtKB-KW"/>
</dbReference>
<dbReference type="Pfam" id="PF00622">
    <property type="entry name" value="SPRY"/>
    <property type="match status" value="1"/>
</dbReference>
<dbReference type="InterPro" id="IPR013083">
    <property type="entry name" value="Znf_RING/FYVE/PHD"/>
</dbReference>
<dbReference type="InParanoid" id="G3VHE7"/>
<dbReference type="SMART" id="SM00589">
    <property type="entry name" value="PRY"/>
    <property type="match status" value="1"/>
</dbReference>
<organism evidence="8 9">
    <name type="scientific">Sarcophilus harrisii</name>
    <name type="common">Tasmanian devil</name>
    <name type="synonym">Sarcophilus laniarius</name>
    <dbReference type="NCBI Taxonomy" id="9305"/>
    <lineage>
        <taxon>Eukaryota</taxon>
        <taxon>Metazoa</taxon>
        <taxon>Chordata</taxon>
        <taxon>Craniata</taxon>
        <taxon>Vertebrata</taxon>
        <taxon>Euteleostomi</taxon>
        <taxon>Mammalia</taxon>
        <taxon>Metatheria</taxon>
        <taxon>Dasyuromorphia</taxon>
        <taxon>Dasyuridae</taxon>
        <taxon>Sarcophilus</taxon>
    </lineage>
</organism>
<dbReference type="SUPFAM" id="SSF57845">
    <property type="entry name" value="B-box zinc-binding domain"/>
    <property type="match status" value="1"/>
</dbReference>
<dbReference type="GeneTree" id="ENSGT00940000154126"/>
<evidence type="ECO:0000313" key="9">
    <source>
        <dbReference type="Proteomes" id="UP000007648"/>
    </source>
</evidence>
<dbReference type="PANTHER" id="PTHR24103">
    <property type="entry name" value="E3 UBIQUITIN-PROTEIN LIGASE TRIM"/>
    <property type="match status" value="1"/>
</dbReference>
<name>G3VHE7_SARHA</name>
<protein>
    <submittedName>
        <fullName evidence="8">Uncharacterized protein</fullName>
    </submittedName>
</protein>
<accession>G3VHE7</accession>
<reference evidence="8" key="2">
    <citation type="submission" date="2025-08" db="UniProtKB">
        <authorList>
            <consortium name="Ensembl"/>
        </authorList>
    </citation>
    <scope>IDENTIFICATION</scope>
</reference>
<dbReference type="eggNOG" id="KOG2177">
    <property type="taxonomic scope" value="Eukaryota"/>
</dbReference>
<evidence type="ECO:0000313" key="8">
    <source>
        <dbReference type="Ensembl" id="ENSSHAP00000002601.2"/>
    </source>
</evidence>